<evidence type="ECO:0000256" key="1">
    <source>
        <dbReference type="SAM" id="MobiDB-lite"/>
    </source>
</evidence>
<keyword evidence="3" id="KW-1185">Reference proteome</keyword>
<feature type="region of interest" description="Disordered" evidence="1">
    <location>
        <begin position="1"/>
        <end position="44"/>
    </location>
</feature>
<dbReference type="Proteomes" id="UP000694428">
    <property type="component" value="Unplaced"/>
</dbReference>
<organism evidence="2 3">
    <name type="scientific">Pavo cristatus</name>
    <name type="common">Indian peafowl</name>
    <name type="synonym">Blue peafowl</name>
    <dbReference type="NCBI Taxonomy" id="9049"/>
    <lineage>
        <taxon>Eukaryota</taxon>
        <taxon>Metazoa</taxon>
        <taxon>Chordata</taxon>
        <taxon>Craniata</taxon>
        <taxon>Vertebrata</taxon>
        <taxon>Euteleostomi</taxon>
        <taxon>Archelosauria</taxon>
        <taxon>Archosauria</taxon>
        <taxon>Dinosauria</taxon>
        <taxon>Saurischia</taxon>
        <taxon>Theropoda</taxon>
        <taxon>Coelurosauria</taxon>
        <taxon>Aves</taxon>
        <taxon>Neognathae</taxon>
        <taxon>Galloanserae</taxon>
        <taxon>Galliformes</taxon>
        <taxon>Phasianidae</taxon>
        <taxon>Phasianinae</taxon>
        <taxon>Pavo</taxon>
    </lineage>
</organism>
<name>A0A8C9FMN2_PAVCR</name>
<reference evidence="2" key="2">
    <citation type="submission" date="2025-09" db="UniProtKB">
        <authorList>
            <consortium name="Ensembl"/>
        </authorList>
    </citation>
    <scope>IDENTIFICATION</scope>
</reference>
<feature type="compositionally biased region" description="Low complexity" evidence="1">
    <location>
        <begin position="13"/>
        <end position="34"/>
    </location>
</feature>
<dbReference type="Ensembl" id="ENSPSTT00000019037.1">
    <property type="protein sequence ID" value="ENSPSTP00000018169.1"/>
    <property type="gene ID" value="ENSPSTG00000013028.1"/>
</dbReference>
<protein>
    <submittedName>
        <fullName evidence="2">Uncharacterized protein</fullName>
    </submittedName>
</protein>
<accession>A0A8C9FMN2</accession>
<dbReference type="AlphaFoldDB" id="A0A8C9FMN2"/>
<proteinExistence type="predicted"/>
<evidence type="ECO:0000313" key="3">
    <source>
        <dbReference type="Proteomes" id="UP000694428"/>
    </source>
</evidence>
<sequence length="44" mass="4342">MSGNGISYGEQGGEAAPELAQEAAPTTAPSVPAAFGLFSSDTKK</sequence>
<reference evidence="2" key="1">
    <citation type="submission" date="2025-08" db="UniProtKB">
        <authorList>
            <consortium name="Ensembl"/>
        </authorList>
    </citation>
    <scope>IDENTIFICATION</scope>
</reference>
<evidence type="ECO:0000313" key="2">
    <source>
        <dbReference type="Ensembl" id="ENSPSTP00000018169.1"/>
    </source>
</evidence>